<evidence type="ECO:0000256" key="1">
    <source>
        <dbReference type="SAM" id="MobiDB-lite"/>
    </source>
</evidence>
<evidence type="ECO:0000313" key="2">
    <source>
        <dbReference type="EMBL" id="KAJ1719211.1"/>
    </source>
</evidence>
<gene>
    <name evidence="2" type="ORF">LPJ53_005983</name>
</gene>
<protein>
    <submittedName>
        <fullName evidence="2">Uncharacterized protein</fullName>
    </submittedName>
</protein>
<feature type="non-terminal residue" evidence="2">
    <location>
        <position position="1"/>
    </location>
</feature>
<reference evidence="2" key="1">
    <citation type="submission" date="2022-07" db="EMBL/GenBank/DDBJ databases">
        <title>Phylogenomic reconstructions and comparative analyses of Kickxellomycotina fungi.</title>
        <authorList>
            <person name="Reynolds N.K."/>
            <person name="Stajich J.E."/>
            <person name="Barry K."/>
            <person name="Grigoriev I.V."/>
            <person name="Crous P."/>
            <person name="Smith M.E."/>
        </authorList>
    </citation>
    <scope>NUCLEOTIDE SEQUENCE</scope>
    <source>
        <strain evidence="2">NBRC 32514</strain>
    </source>
</reference>
<proteinExistence type="predicted"/>
<organism evidence="2 3">
    <name type="scientific">Coemansia erecta</name>
    <dbReference type="NCBI Taxonomy" id="147472"/>
    <lineage>
        <taxon>Eukaryota</taxon>
        <taxon>Fungi</taxon>
        <taxon>Fungi incertae sedis</taxon>
        <taxon>Zoopagomycota</taxon>
        <taxon>Kickxellomycotina</taxon>
        <taxon>Kickxellomycetes</taxon>
        <taxon>Kickxellales</taxon>
        <taxon>Kickxellaceae</taxon>
        <taxon>Coemansia</taxon>
    </lineage>
</organism>
<sequence>CDPVPVLPDAEQGAERAGGVRAGDGGVLQRARARGDRGQGCAQGGAGVRGADAGGAAVQRAPAGGRDARDQAQRQGVRAAARGAEAAQRGVREDVCGGRRDGV</sequence>
<feature type="compositionally biased region" description="Low complexity" evidence="1">
    <location>
        <begin position="49"/>
        <end position="65"/>
    </location>
</feature>
<dbReference type="EMBL" id="JANBOJ010000454">
    <property type="protein sequence ID" value="KAJ1719211.1"/>
    <property type="molecule type" value="Genomic_DNA"/>
</dbReference>
<accession>A0A9W7XTS4</accession>
<keyword evidence="3" id="KW-1185">Reference proteome</keyword>
<feature type="non-terminal residue" evidence="2">
    <location>
        <position position="103"/>
    </location>
</feature>
<evidence type="ECO:0000313" key="3">
    <source>
        <dbReference type="Proteomes" id="UP001149813"/>
    </source>
</evidence>
<name>A0A9W7XTS4_9FUNG</name>
<feature type="region of interest" description="Disordered" evidence="1">
    <location>
        <begin position="1"/>
        <end position="103"/>
    </location>
</feature>
<comment type="caution">
    <text evidence="2">The sequence shown here is derived from an EMBL/GenBank/DDBJ whole genome shotgun (WGS) entry which is preliminary data.</text>
</comment>
<dbReference type="AlphaFoldDB" id="A0A9W7XTS4"/>
<feature type="compositionally biased region" description="Low complexity" evidence="1">
    <location>
        <begin position="73"/>
        <end position="89"/>
    </location>
</feature>
<feature type="compositionally biased region" description="Basic and acidic residues" evidence="1">
    <location>
        <begin position="90"/>
        <end position="103"/>
    </location>
</feature>
<dbReference type="Proteomes" id="UP001149813">
    <property type="component" value="Unassembled WGS sequence"/>
</dbReference>